<keyword evidence="2" id="KW-0520">NAD</keyword>
<keyword evidence="1" id="KW-0560">Oxidoreductase</keyword>
<dbReference type="Gene3D" id="3.40.50.720">
    <property type="entry name" value="NAD(P)-binding Rossmann-like Domain"/>
    <property type="match status" value="1"/>
</dbReference>
<evidence type="ECO:0000256" key="1">
    <source>
        <dbReference type="ARBA" id="ARBA00023002"/>
    </source>
</evidence>
<dbReference type="InterPro" id="IPR008927">
    <property type="entry name" value="6-PGluconate_DH-like_C_sf"/>
</dbReference>
<proteinExistence type="predicted"/>
<dbReference type="PANTHER" id="PTHR43362:SF1">
    <property type="entry name" value="MANNITOL DEHYDROGENASE 2-RELATED"/>
    <property type="match status" value="1"/>
</dbReference>
<dbReference type="InterPro" id="IPR050988">
    <property type="entry name" value="Mannitol_DH/Oxidoreductase"/>
</dbReference>
<dbReference type="GO" id="GO:0016616">
    <property type="term" value="F:oxidoreductase activity, acting on the CH-OH group of donors, NAD or NADP as acceptor"/>
    <property type="evidence" value="ECO:0007669"/>
    <property type="project" value="TreeGrafter"/>
</dbReference>
<organism evidence="5 6">
    <name type="scientific">Litoreibacter albidus</name>
    <dbReference type="NCBI Taxonomy" id="670155"/>
    <lineage>
        <taxon>Bacteria</taxon>
        <taxon>Pseudomonadati</taxon>
        <taxon>Pseudomonadota</taxon>
        <taxon>Alphaproteobacteria</taxon>
        <taxon>Rhodobacterales</taxon>
        <taxon>Roseobacteraceae</taxon>
        <taxon>Litoreibacter</taxon>
    </lineage>
</organism>
<evidence type="ECO:0000256" key="2">
    <source>
        <dbReference type="ARBA" id="ARBA00023027"/>
    </source>
</evidence>
<dbReference type="InterPro" id="IPR013328">
    <property type="entry name" value="6PGD_dom2"/>
</dbReference>
<dbReference type="OrthoDB" id="271711at2"/>
<evidence type="ECO:0000259" key="3">
    <source>
        <dbReference type="Pfam" id="PF01232"/>
    </source>
</evidence>
<dbReference type="EMBL" id="FNOI01000004">
    <property type="protein sequence ID" value="SDX09041.1"/>
    <property type="molecule type" value="Genomic_DNA"/>
</dbReference>
<dbReference type="SUPFAM" id="SSF51735">
    <property type="entry name" value="NAD(P)-binding Rossmann-fold domains"/>
    <property type="match status" value="1"/>
</dbReference>
<evidence type="ECO:0000259" key="4">
    <source>
        <dbReference type="Pfam" id="PF08125"/>
    </source>
</evidence>
<gene>
    <name evidence="5" type="ORF">SAMN04488001_2334</name>
</gene>
<dbReference type="GO" id="GO:0019594">
    <property type="term" value="P:mannitol metabolic process"/>
    <property type="evidence" value="ECO:0007669"/>
    <property type="project" value="InterPro"/>
</dbReference>
<dbReference type="Gene3D" id="1.10.1040.10">
    <property type="entry name" value="N-(1-d-carboxylethyl)-l-norvaline Dehydrogenase, domain 2"/>
    <property type="match status" value="1"/>
</dbReference>
<accession>A0A1H2YVE7</accession>
<dbReference type="PRINTS" id="PR00084">
    <property type="entry name" value="MTLDHDRGNASE"/>
</dbReference>
<keyword evidence="6" id="KW-1185">Reference proteome</keyword>
<dbReference type="InterPro" id="IPR013131">
    <property type="entry name" value="Mannitol_DH_N"/>
</dbReference>
<dbReference type="Pfam" id="PF01232">
    <property type="entry name" value="Mannitol_dh"/>
    <property type="match status" value="1"/>
</dbReference>
<dbReference type="InterPro" id="IPR036291">
    <property type="entry name" value="NAD(P)-bd_dom_sf"/>
</dbReference>
<dbReference type="InterPro" id="IPR023027">
    <property type="entry name" value="Mannitol_DH_CS"/>
</dbReference>
<protein>
    <submittedName>
        <fullName evidence="5">Fructuronate reductase</fullName>
    </submittedName>
</protein>
<sequence length="486" mass="51773">MRLSHLQDITGTATRPRYEPAAHGAGIVHLGLGAFHRAHQAVMTDAALSHAGGDWRIIGVSLRSRAVVDALAPQNGLYTVLEHDAAGVTGHVVGAIAQVIAADPAATLKALSAPTTRIVTLTVTEKGYGIDRATGLPDPQNATVAADLEQPDAPSGVLGLLTAALAIRRAKGDAPFTVLCCDNLPDNGRFLQQGVVGFARLYDADLADWIAAHVAFPSSMVDRITPAPSDATRKDALALTGCTDLAAIETEPFTQWVIEDSFPQGRPAWEHGGAIFVEDVAKFEHMKLRMLNGAHSMLAYTGFLAGHPYVRDVMADPALTRLVGRHLDAAAQTLEPLPAIDFATYAAELKDRFKNPAIAHETYQIAMDGTQKLPQRIFAPALHALAHGQDLRPFAFATAMWMRYALGQTEAGAAYDLRDPRAAEIATALNGLPRDGGRISAALHERLTLIPDALAQNDNWRATVAKILSHILTDGVAATIKAEAKL</sequence>
<dbReference type="PROSITE" id="PS00974">
    <property type="entry name" value="MANNITOL_DHGENASE"/>
    <property type="match status" value="1"/>
</dbReference>
<reference evidence="6" key="1">
    <citation type="submission" date="2016-10" db="EMBL/GenBank/DDBJ databases">
        <authorList>
            <person name="Varghese N."/>
            <person name="Submissions S."/>
        </authorList>
    </citation>
    <scope>NUCLEOTIDE SEQUENCE [LARGE SCALE GENOMIC DNA]</scope>
    <source>
        <strain evidence="6">DSM 26922</strain>
    </source>
</reference>
<dbReference type="PANTHER" id="PTHR43362">
    <property type="entry name" value="MANNITOL DEHYDROGENASE DSF1-RELATED"/>
    <property type="match status" value="1"/>
</dbReference>
<feature type="domain" description="Mannitol dehydrogenase C-terminal" evidence="4">
    <location>
        <begin position="279"/>
        <end position="446"/>
    </location>
</feature>
<evidence type="ECO:0000313" key="5">
    <source>
        <dbReference type="EMBL" id="SDX09041.1"/>
    </source>
</evidence>
<dbReference type="RefSeq" id="WP_089947424.1">
    <property type="nucleotide sequence ID" value="NZ_FNOI01000004.1"/>
</dbReference>
<dbReference type="AlphaFoldDB" id="A0A1H2YVE7"/>
<name>A0A1H2YVE7_9RHOB</name>
<dbReference type="Proteomes" id="UP000199441">
    <property type="component" value="Unassembled WGS sequence"/>
</dbReference>
<dbReference type="SUPFAM" id="SSF48179">
    <property type="entry name" value="6-phosphogluconate dehydrogenase C-terminal domain-like"/>
    <property type="match status" value="1"/>
</dbReference>
<feature type="domain" description="Mannitol dehydrogenase N-terminal" evidence="3">
    <location>
        <begin position="26"/>
        <end position="270"/>
    </location>
</feature>
<dbReference type="InterPro" id="IPR013118">
    <property type="entry name" value="Mannitol_DH_C"/>
</dbReference>
<dbReference type="InterPro" id="IPR000669">
    <property type="entry name" value="Mannitol_DH"/>
</dbReference>
<dbReference type="STRING" id="670155.SAMN04488001_2334"/>
<evidence type="ECO:0000313" key="6">
    <source>
        <dbReference type="Proteomes" id="UP000199441"/>
    </source>
</evidence>
<dbReference type="Pfam" id="PF08125">
    <property type="entry name" value="Mannitol_dh_C"/>
    <property type="match status" value="1"/>
</dbReference>